<accession>A0A0M9G1F3</accession>
<evidence type="ECO:0000256" key="5">
    <source>
        <dbReference type="SAM" id="MobiDB-lite"/>
    </source>
</evidence>
<evidence type="ECO:0000256" key="2">
    <source>
        <dbReference type="ARBA" id="ARBA00022771"/>
    </source>
</evidence>
<dbReference type="AlphaFoldDB" id="A0A0M9G1F3"/>
<proteinExistence type="predicted"/>
<evidence type="ECO:0000259" key="6">
    <source>
        <dbReference type="PROSITE" id="PS50178"/>
    </source>
</evidence>
<gene>
    <name evidence="7" type="ORF">ABB37_05200</name>
</gene>
<feature type="compositionally biased region" description="Low complexity" evidence="5">
    <location>
        <begin position="148"/>
        <end position="170"/>
    </location>
</feature>
<dbReference type="Pfam" id="PF01363">
    <property type="entry name" value="FYVE"/>
    <property type="match status" value="1"/>
</dbReference>
<dbReference type="Gene3D" id="3.30.40.10">
    <property type="entry name" value="Zinc/RING finger domain, C3HC4 (zinc finger)"/>
    <property type="match status" value="1"/>
</dbReference>
<keyword evidence="2 4" id="KW-0863">Zinc-finger</keyword>
<dbReference type="OMA" id="CDDCAPR"/>
<evidence type="ECO:0000256" key="3">
    <source>
        <dbReference type="ARBA" id="ARBA00022833"/>
    </source>
</evidence>
<dbReference type="InterPro" id="IPR011011">
    <property type="entry name" value="Znf_FYVE_PHD"/>
</dbReference>
<evidence type="ECO:0000256" key="4">
    <source>
        <dbReference type="PROSITE-ProRule" id="PRU00091"/>
    </source>
</evidence>
<feature type="compositionally biased region" description="Low complexity" evidence="5">
    <location>
        <begin position="205"/>
        <end position="223"/>
    </location>
</feature>
<feature type="domain" description="FYVE-type" evidence="6">
    <location>
        <begin position="2"/>
        <end position="58"/>
    </location>
</feature>
<dbReference type="GeneID" id="26905490"/>
<dbReference type="CDD" id="cd00065">
    <property type="entry name" value="FYVE_like_SF"/>
    <property type="match status" value="1"/>
</dbReference>
<dbReference type="PROSITE" id="PS50178">
    <property type="entry name" value="ZF_FYVE"/>
    <property type="match status" value="1"/>
</dbReference>
<evidence type="ECO:0000313" key="8">
    <source>
        <dbReference type="Proteomes" id="UP000037923"/>
    </source>
</evidence>
<protein>
    <recommendedName>
        <fullName evidence="6">FYVE-type domain-containing protein</fullName>
    </recommendedName>
</protein>
<dbReference type="PANTHER" id="PTHR43102">
    <property type="entry name" value="SLR1143 PROTEIN"/>
    <property type="match status" value="1"/>
</dbReference>
<dbReference type="InterPro" id="IPR013083">
    <property type="entry name" value="Znf_RING/FYVE/PHD"/>
</dbReference>
<sequence length="274" mass="28825">MSASSQKCAVCGRPFGMLLWKHTCDVCHRTVCDDCAPRNTESIGPNGEATKLRVCKSCGTAGRRLGGSTADNDATANKKDGGAGPVPTTVPRPDPNSEEERARRTAIIEARNRSQQTRGCPRAVDSAGQRATPVSPTLPAPSPPPAPTNDSNSPAATATLSSTSPVAATTQETPSATMTPPAPLSPSAVTSAGRPTNPALEAALRRQQQQQARSGAAAAARVANTSPEKMRLLREIDALLAKHHEEPPFGLRASDEAKLKSYLQYLKAKYHESE</sequence>
<name>A0A0M9G1F3_LEPPY</name>
<comment type="caution">
    <text evidence="7">The sequence shown here is derived from an EMBL/GenBank/DDBJ whole genome shotgun (WGS) entry which is preliminary data.</text>
</comment>
<evidence type="ECO:0000313" key="7">
    <source>
        <dbReference type="EMBL" id="KPA80229.1"/>
    </source>
</evidence>
<dbReference type="InterPro" id="IPR000306">
    <property type="entry name" value="Znf_FYVE"/>
</dbReference>
<evidence type="ECO:0000256" key="1">
    <source>
        <dbReference type="ARBA" id="ARBA00022723"/>
    </source>
</evidence>
<reference evidence="7 8" key="1">
    <citation type="submission" date="2015-07" db="EMBL/GenBank/DDBJ databases">
        <title>High-quality genome of monoxenous trypanosomatid Leptomonas pyrrhocoris.</title>
        <authorList>
            <person name="Flegontov P."/>
            <person name="Butenko A."/>
            <person name="Firsov S."/>
            <person name="Vlcek C."/>
            <person name="Logacheva M.D."/>
            <person name="Field M."/>
            <person name="Filatov D."/>
            <person name="Flegontova O."/>
            <person name="Gerasimov E."/>
            <person name="Jackson A.P."/>
            <person name="Kelly S."/>
            <person name="Opperdoes F."/>
            <person name="O'Reilly A."/>
            <person name="Votypka J."/>
            <person name="Yurchenko V."/>
            <person name="Lukes J."/>
        </authorList>
    </citation>
    <scope>NUCLEOTIDE SEQUENCE [LARGE SCALE GENOMIC DNA]</scope>
    <source>
        <strain evidence="7">H10</strain>
    </source>
</reference>
<dbReference type="RefSeq" id="XP_015658668.1">
    <property type="nucleotide sequence ID" value="XM_015803152.1"/>
</dbReference>
<dbReference type="OrthoDB" id="248092at2759"/>
<dbReference type="VEuPathDB" id="TriTrypDB:LpyrH10_09_3000"/>
<keyword evidence="8" id="KW-1185">Reference proteome</keyword>
<dbReference type="Proteomes" id="UP000037923">
    <property type="component" value="Unassembled WGS sequence"/>
</dbReference>
<feature type="region of interest" description="Disordered" evidence="5">
    <location>
        <begin position="65"/>
        <end position="228"/>
    </location>
</feature>
<dbReference type="PANTHER" id="PTHR43102:SF2">
    <property type="entry name" value="GAF DOMAIN-CONTAINING PROTEIN"/>
    <property type="match status" value="1"/>
</dbReference>
<dbReference type="EMBL" id="LGTL01000009">
    <property type="protein sequence ID" value="KPA80229.1"/>
    <property type="molecule type" value="Genomic_DNA"/>
</dbReference>
<keyword evidence="3" id="KW-0862">Zinc</keyword>
<feature type="compositionally biased region" description="Pro residues" evidence="5">
    <location>
        <begin position="136"/>
        <end position="147"/>
    </location>
</feature>
<keyword evidence="1" id="KW-0479">Metal-binding</keyword>
<dbReference type="SUPFAM" id="SSF57903">
    <property type="entry name" value="FYVE/PHD zinc finger"/>
    <property type="match status" value="1"/>
</dbReference>
<organism evidence="7 8">
    <name type="scientific">Leptomonas pyrrhocoris</name>
    <name type="common">Firebug parasite</name>
    <dbReference type="NCBI Taxonomy" id="157538"/>
    <lineage>
        <taxon>Eukaryota</taxon>
        <taxon>Discoba</taxon>
        <taxon>Euglenozoa</taxon>
        <taxon>Kinetoplastea</taxon>
        <taxon>Metakinetoplastina</taxon>
        <taxon>Trypanosomatida</taxon>
        <taxon>Trypanosomatidae</taxon>
        <taxon>Leishmaniinae</taxon>
        <taxon>Leptomonas</taxon>
    </lineage>
</organism>
<dbReference type="InterPro" id="IPR017455">
    <property type="entry name" value="Znf_FYVE-rel"/>
</dbReference>
<dbReference type="GO" id="GO:0008270">
    <property type="term" value="F:zinc ion binding"/>
    <property type="evidence" value="ECO:0007669"/>
    <property type="project" value="UniProtKB-KW"/>
</dbReference>